<dbReference type="AlphaFoldDB" id="A0A9X3R564"/>
<sequence>MAQIIVPHHDALDADRRESQELVSPIGKLRTMRRKSPINLSSMHCALQEFSPIDHPERIEVGDAPGLFRVYELN</sequence>
<dbReference type="EMBL" id="JAPZVI010000013">
    <property type="protein sequence ID" value="MCZ8403157.1"/>
    <property type="molecule type" value="Genomic_DNA"/>
</dbReference>
<evidence type="ECO:0000313" key="1">
    <source>
        <dbReference type="EMBL" id="MCZ8403157.1"/>
    </source>
</evidence>
<comment type="caution">
    <text evidence="1">The sequence shown here is derived from an EMBL/GenBank/DDBJ whole genome shotgun (WGS) entry which is preliminary data.</text>
</comment>
<name>A0A9X3R564_ALCXX</name>
<evidence type="ECO:0000313" key="2">
    <source>
        <dbReference type="Proteomes" id="UP001141992"/>
    </source>
</evidence>
<accession>A0A9X3R564</accession>
<reference evidence="1" key="1">
    <citation type="submission" date="2022-12" db="EMBL/GenBank/DDBJ databases">
        <authorList>
            <person name="Voronina O.L."/>
            <person name="Kunda M.S."/>
            <person name="Ryzhova N."/>
            <person name="Aksenova E.I."/>
        </authorList>
    </citation>
    <scope>NUCLEOTIDE SEQUENCE</scope>
    <source>
        <strain evidence="1">SCCH136:Ach223948</strain>
    </source>
</reference>
<organism evidence="1 2">
    <name type="scientific">Alcaligenes xylosoxydans xylosoxydans</name>
    <name type="common">Achromobacter xylosoxidans</name>
    <dbReference type="NCBI Taxonomy" id="85698"/>
    <lineage>
        <taxon>Bacteria</taxon>
        <taxon>Pseudomonadati</taxon>
        <taxon>Pseudomonadota</taxon>
        <taxon>Betaproteobacteria</taxon>
        <taxon>Burkholderiales</taxon>
        <taxon>Alcaligenaceae</taxon>
        <taxon>Achromobacter</taxon>
    </lineage>
</organism>
<protein>
    <submittedName>
        <fullName evidence="1">Uncharacterized protein</fullName>
    </submittedName>
</protein>
<gene>
    <name evidence="1" type="ORF">O9570_17020</name>
</gene>
<proteinExistence type="predicted"/>
<dbReference type="RefSeq" id="WP_131728693.1">
    <property type="nucleotide sequence ID" value="NZ_CYTI01000003.1"/>
</dbReference>
<dbReference type="Proteomes" id="UP001141992">
    <property type="component" value="Unassembled WGS sequence"/>
</dbReference>